<dbReference type="AlphaFoldDB" id="A0A5C8P1Y6"/>
<evidence type="ECO:0000256" key="2">
    <source>
        <dbReference type="ARBA" id="ARBA00023235"/>
    </source>
</evidence>
<dbReference type="PANTHER" id="PTHR48100:SF1">
    <property type="entry name" value="HISTIDINE PHOSPHATASE FAMILY PROTEIN-RELATED"/>
    <property type="match status" value="1"/>
</dbReference>
<keyword evidence="2" id="KW-0413">Isomerase</keyword>
<dbReference type="PANTHER" id="PTHR48100">
    <property type="entry name" value="BROAD-SPECIFICITY PHOSPHATASE YOR283W-RELATED"/>
    <property type="match status" value="1"/>
</dbReference>
<name>A0A5C8P1Y6_9BURK</name>
<dbReference type="OrthoDB" id="9783269at2"/>
<dbReference type="GO" id="GO:0016791">
    <property type="term" value="F:phosphatase activity"/>
    <property type="evidence" value="ECO:0007669"/>
    <property type="project" value="TreeGrafter"/>
</dbReference>
<dbReference type="InterPro" id="IPR001345">
    <property type="entry name" value="PG/BPGM_mutase_AS"/>
</dbReference>
<reference evidence="5 6" key="1">
    <citation type="submission" date="2019-06" db="EMBL/GenBank/DDBJ databases">
        <title>Quisquiliibacterium sp. nov., isolated from a maize field.</title>
        <authorList>
            <person name="Lin S.-Y."/>
            <person name="Tsai C.-F."/>
            <person name="Young C.-C."/>
        </authorList>
    </citation>
    <scope>NUCLEOTIDE SEQUENCE [LARGE SCALE GENOMIC DNA]</scope>
    <source>
        <strain evidence="5 6">CC-CFT501</strain>
    </source>
</reference>
<dbReference type="GO" id="GO:0005737">
    <property type="term" value="C:cytoplasm"/>
    <property type="evidence" value="ECO:0007669"/>
    <property type="project" value="TreeGrafter"/>
</dbReference>
<evidence type="ECO:0000313" key="5">
    <source>
        <dbReference type="EMBL" id="TXL67277.1"/>
    </source>
</evidence>
<sequence length="205" mass="21121">MSIVLIRHGETSLNAARVIQPADTPLSERGRAQAEAVARRLAARAGPAAVLSSDLPRAFETATAIAAATGLDLRTTALLQERNFGALRGRAYDDLGYDPLATPDAPPLGESVAEFEARVARAFGEILALRAALAGDLVVVTHGLVIRTLLARHARLAAGVDAPASLANTSVTVLAPAAPHEALLVNCTVHLQGSARDGGKGLSGF</sequence>
<evidence type="ECO:0000313" key="6">
    <source>
        <dbReference type="Proteomes" id="UP000321548"/>
    </source>
</evidence>
<keyword evidence="6" id="KW-1185">Reference proteome</keyword>
<feature type="active site" description="Tele-phosphohistidine intermediate" evidence="3">
    <location>
        <position position="8"/>
    </location>
</feature>
<dbReference type="RefSeq" id="WP_147703525.1">
    <property type="nucleotide sequence ID" value="NZ_VDUY01000002.1"/>
</dbReference>
<accession>A0A5C8P1Y6</accession>
<keyword evidence="1" id="KW-0324">Glycolysis</keyword>
<dbReference type="InterPro" id="IPR013078">
    <property type="entry name" value="His_Pase_superF_clade-1"/>
</dbReference>
<dbReference type="InterPro" id="IPR050275">
    <property type="entry name" value="PGM_Phosphatase"/>
</dbReference>
<dbReference type="Pfam" id="PF00300">
    <property type="entry name" value="His_Phos_1"/>
    <property type="match status" value="1"/>
</dbReference>
<feature type="active site" description="Proton donor/acceptor" evidence="3">
    <location>
        <position position="81"/>
    </location>
</feature>
<evidence type="ECO:0000256" key="1">
    <source>
        <dbReference type="ARBA" id="ARBA00023152"/>
    </source>
</evidence>
<feature type="binding site" evidence="4">
    <location>
        <position position="57"/>
    </location>
    <ligand>
        <name>substrate</name>
    </ligand>
</feature>
<dbReference type="EMBL" id="VDUY01000002">
    <property type="protein sequence ID" value="TXL67277.1"/>
    <property type="molecule type" value="Genomic_DNA"/>
</dbReference>
<dbReference type="InterPro" id="IPR029033">
    <property type="entry name" value="His_PPase_superfam"/>
</dbReference>
<dbReference type="Gene3D" id="3.40.50.1240">
    <property type="entry name" value="Phosphoglycerate mutase-like"/>
    <property type="match status" value="1"/>
</dbReference>
<dbReference type="Proteomes" id="UP000321548">
    <property type="component" value="Unassembled WGS sequence"/>
</dbReference>
<comment type="caution">
    <text evidence="5">The sequence shown here is derived from an EMBL/GenBank/DDBJ whole genome shotgun (WGS) entry which is preliminary data.</text>
</comment>
<dbReference type="SMART" id="SM00855">
    <property type="entry name" value="PGAM"/>
    <property type="match status" value="1"/>
</dbReference>
<dbReference type="PROSITE" id="PS00175">
    <property type="entry name" value="PG_MUTASE"/>
    <property type="match status" value="1"/>
</dbReference>
<evidence type="ECO:0000256" key="3">
    <source>
        <dbReference type="PIRSR" id="PIRSR613078-1"/>
    </source>
</evidence>
<protein>
    <submittedName>
        <fullName evidence="5">Histidine phosphatase family protein</fullName>
    </submittedName>
</protein>
<proteinExistence type="predicted"/>
<gene>
    <name evidence="5" type="ORF">FHP08_06630</name>
</gene>
<evidence type="ECO:0000256" key="4">
    <source>
        <dbReference type="PIRSR" id="PIRSR613078-2"/>
    </source>
</evidence>
<dbReference type="CDD" id="cd07067">
    <property type="entry name" value="HP_PGM_like"/>
    <property type="match status" value="1"/>
</dbReference>
<feature type="binding site" evidence="4">
    <location>
        <begin position="7"/>
        <end position="14"/>
    </location>
    <ligand>
        <name>substrate</name>
    </ligand>
</feature>
<dbReference type="SUPFAM" id="SSF53254">
    <property type="entry name" value="Phosphoglycerate mutase-like"/>
    <property type="match status" value="1"/>
</dbReference>
<organism evidence="5 6">
    <name type="scientific">Zeimonas arvi</name>
    <dbReference type="NCBI Taxonomy" id="2498847"/>
    <lineage>
        <taxon>Bacteria</taxon>
        <taxon>Pseudomonadati</taxon>
        <taxon>Pseudomonadota</taxon>
        <taxon>Betaproteobacteria</taxon>
        <taxon>Burkholderiales</taxon>
        <taxon>Burkholderiaceae</taxon>
        <taxon>Zeimonas</taxon>
    </lineage>
</organism>